<sequence>MSNAHDVLRLWVHQEEQVVTYRKLSRELKVHVNVAKHAMLEFYEANKNSCHATFLVTGTKRPSSENGCGGSESTELLMKLVPIAELASAQQGLDNAAFHIYSIEHHAPNGKHVLAMANISAGPIRDMAEFSAVGSSVTRVSVSSVSRAPVVQLETPKAAKAEESVSSPAASEDISIDKQEQVEVVSAKTPAKAKDSKSFFGKH</sequence>
<keyword evidence="2" id="KW-1185">Reference proteome</keyword>
<comment type="caution">
    <text evidence="1">The sequence shown here is derived from an EMBL/GenBank/DDBJ whole genome shotgun (WGS) entry which is preliminary data.</text>
</comment>
<reference evidence="1" key="1">
    <citation type="submission" date="2022-07" db="EMBL/GenBank/DDBJ databases">
        <title>Phylogenomic reconstructions and comparative analyses of Kickxellomycotina fungi.</title>
        <authorList>
            <person name="Reynolds N.K."/>
            <person name="Stajich J.E."/>
            <person name="Barry K."/>
            <person name="Grigoriev I.V."/>
            <person name="Crous P."/>
            <person name="Smith M.E."/>
        </authorList>
    </citation>
    <scope>NUCLEOTIDE SEQUENCE</scope>
    <source>
        <strain evidence="1">BCRC 34191</strain>
    </source>
</reference>
<organism evidence="1 2">
    <name type="scientific">Coemansia linderi</name>
    <dbReference type="NCBI Taxonomy" id="2663919"/>
    <lineage>
        <taxon>Eukaryota</taxon>
        <taxon>Fungi</taxon>
        <taxon>Fungi incertae sedis</taxon>
        <taxon>Zoopagomycota</taxon>
        <taxon>Kickxellomycotina</taxon>
        <taxon>Kickxellomycetes</taxon>
        <taxon>Kickxellales</taxon>
        <taxon>Kickxellaceae</taxon>
        <taxon>Coemansia</taxon>
    </lineage>
</organism>
<dbReference type="Proteomes" id="UP001140066">
    <property type="component" value="Unassembled WGS sequence"/>
</dbReference>
<evidence type="ECO:0000313" key="1">
    <source>
        <dbReference type="EMBL" id="KAJ2765716.1"/>
    </source>
</evidence>
<proteinExistence type="predicted"/>
<evidence type="ECO:0000313" key="2">
    <source>
        <dbReference type="Proteomes" id="UP001140066"/>
    </source>
</evidence>
<accession>A0ACC1JRJ3</accession>
<gene>
    <name evidence="1" type="ORF">GGI18_006160</name>
</gene>
<name>A0ACC1JRJ3_9FUNG</name>
<protein>
    <submittedName>
        <fullName evidence="1">Uncharacterized protein</fullName>
    </submittedName>
</protein>
<dbReference type="EMBL" id="JANBUK010003897">
    <property type="protein sequence ID" value="KAJ2765716.1"/>
    <property type="molecule type" value="Genomic_DNA"/>
</dbReference>
<feature type="non-terminal residue" evidence="1">
    <location>
        <position position="203"/>
    </location>
</feature>